<evidence type="ECO:0000313" key="2">
    <source>
        <dbReference type="EMBL" id="KAK9759745.1"/>
    </source>
</evidence>
<organism evidence="2 3">
    <name type="scientific">Basidiobolus ranarum</name>
    <dbReference type="NCBI Taxonomy" id="34480"/>
    <lineage>
        <taxon>Eukaryota</taxon>
        <taxon>Fungi</taxon>
        <taxon>Fungi incertae sedis</taxon>
        <taxon>Zoopagomycota</taxon>
        <taxon>Entomophthoromycotina</taxon>
        <taxon>Basidiobolomycetes</taxon>
        <taxon>Basidiobolales</taxon>
        <taxon>Basidiobolaceae</taxon>
        <taxon>Basidiobolus</taxon>
    </lineage>
</organism>
<dbReference type="Proteomes" id="UP001479436">
    <property type="component" value="Unassembled WGS sequence"/>
</dbReference>
<feature type="coiled-coil region" evidence="1">
    <location>
        <begin position="143"/>
        <end position="170"/>
    </location>
</feature>
<keyword evidence="3" id="KW-1185">Reference proteome</keyword>
<name>A0ABR2WE11_9FUNG</name>
<dbReference type="EMBL" id="JASJQH010003186">
    <property type="protein sequence ID" value="KAK9759745.1"/>
    <property type="molecule type" value="Genomic_DNA"/>
</dbReference>
<sequence>MFQHLRSYFPKDGVTLPEIIGSLSSNSSTTSETQQGNSGESKFTKLRSEISKHIGSVLTNTTGVNTVVTPPKTTDISEYAVYNVDCGLVLARKYETEWNNIKARNSENARTASTVDKLIMEVRTQCQQHFDSCEQLKGELGHLSEVKGIVEDVKETIVNLKRKAELIDSKFSELLEKAEENEFKEWRASKIREFETYKNEQRSRYAEKKKMMEAQLEKTLHDNMSRKRTAYQRNFEHQMEMYRKNSEISFNSITSMTSSTASVPSLESLVIEDDQNELNDFLGDISDEENIAVGKDLSDPKEEEENVLVIADEDYVDDDF</sequence>
<proteinExistence type="predicted"/>
<keyword evidence="1" id="KW-0175">Coiled coil</keyword>
<gene>
    <name evidence="2" type="ORF">K7432_016947</name>
</gene>
<evidence type="ECO:0000313" key="3">
    <source>
        <dbReference type="Proteomes" id="UP001479436"/>
    </source>
</evidence>
<accession>A0ABR2WE11</accession>
<evidence type="ECO:0000256" key="1">
    <source>
        <dbReference type="SAM" id="Coils"/>
    </source>
</evidence>
<reference evidence="2 3" key="1">
    <citation type="submission" date="2023-04" db="EMBL/GenBank/DDBJ databases">
        <title>Genome of Basidiobolus ranarum AG-B5.</title>
        <authorList>
            <person name="Stajich J.E."/>
            <person name="Carter-House D."/>
            <person name="Gryganskyi A."/>
        </authorList>
    </citation>
    <scope>NUCLEOTIDE SEQUENCE [LARGE SCALE GENOMIC DNA]</scope>
    <source>
        <strain evidence="2 3">AG-B5</strain>
    </source>
</reference>
<comment type="caution">
    <text evidence="2">The sequence shown here is derived from an EMBL/GenBank/DDBJ whole genome shotgun (WGS) entry which is preliminary data.</text>
</comment>
<protein>
    <submittedName>
        <fullName evidence="2">Uncharacterized protein</fullName>
    </submittedName>
</protein>